<dbReference type="EMBL" id="JACRTD010000001">
    <property type="protein sequence ID" value="MBC8584123.1"/>
    <property type="molecule type" value="Genomic_DNA"/>
</dbReference>
<dbReference type="Pfam" id="PF02826">
    <property type="entry name" value="2-Hacid_dh_C"/>
    <property type="match status" value="1"/>
</dbReference>
<organism evidence="3 4">
    <name type="scientific">Youxingia wuxianensis</name>
    <dbReference type="NCBI Taxonomy" id="2763678"/>
    <lineage>
        <taxon>Bacteria</taxon>
        <taxon>Bacillati</taxon>
        <taxon>Bacillota</taxon>
        <taxon>Clostridia</taxon>
        <taxon>Eubacteriales</taxon>
        <taxon>Oscillospiraceae</taxon>
        <taxon>Youxingia</taxon>
    </lineage>
</organism>
<keyword evidence="4" id="KW-1185">Reference proteome</keyword>
<proteinExistence type="predicted"/>
<dbReference type="Pfam" id="PF16924">
    <property type="entry name" value="DpaA_N"/>
    <property type="match status" value="1"/>
</dbReference>
<dbReference type="InterPro" id="IPR006140">
    <property type="entry name" value="D-isomer_DH_NAD-bd"/>
</dbReference>
<evidence type="ECO:0000259" key="1">
    <source>
        <dbReference type="Pfam" id="PF02826"/>
    </source>
</evidence>
<comment type="caution">
    <text evidence="3">The sequence shown here is derived from an EMBL/GenBank/DDBJ whole genome shotgun (WGS) entry which is preliminary data.</text>
</comment>
<dbReference type="Proteomes" id="UP000623678">
    <property type="component" value="Unassembled WGS sequence"/>
</dbReference>
<dbReference type="AlphaFoldDB" id="A0A926ELK7"/>
<protein>
    <submittedName>
        <fullName evidence="3">Dipicolinate synthase subunit DpsA</fullName>
    </submittedName>
</protein>
<feature type="domain" description="Dipicolinate synthase subunit A N-terminal" evidence="2">
    <location>
        <begin position="7"/>
        <end position="122"/>
    </location>
</feature>
<accession>A0A926ELK7</accession>
<dbReference type="InterPro" id="IPR036291">
    <property type="entry name" value="NAD(P)-bd_dom_sf"/>
</dbReference>
<dbReference type="NCBIfam" id="NF006162">
    <property type="entry name" value="PRK08306.1"/>
    <property type="match status" value="1"/>
</dbReference>
<dbReference type="RefSeq" id="WP_262393975.1">
    <property type="nucleotide sequence ID" value="NZ_JACRTD010000001.1"/>
</dbReference>
<evidence type="ECO:0000313" key="3">
    <source>
        <dbReference type="EMBL" id="MBC8584123.1"/>
    </source>
</evidence>
<dbReference type="GO" id="GO:0051287">
    <property type="term" value="F:NAD binding"/>
    <property type="evidence" value="ECO:0007669"/>
    <property type="project" value="InterPro"/>
</dbReference>
<evidence type="ECO:0000259" key="2">
    <source>
        <dbReference type="Pfam" id="PF16924"/>
    </source>
</evidence>
<sequence>MNKQKTFAVVGGDLRQVHVANRLSGEGYQVYGMLLETNMALDESVRCTNDISGILPKCDVVILPMPVTTDDVNINAPFTSYKVRVEDCIKHLNKKSSVFGGKINQRTKDLAEKTGIELVDYLEREELAVLNGVITAEGALAIAMEELPISIFQSRCVVVGHGRIAKVLARYLKAMGAQVTVAARKYSDLAWISAENCKAVHIRQLSAVVREADVLFNTVPAHILNREVLSHLKTDALVIDLASKPGGVDLDDASELGVKTIWALSLPGKVAPITAGEIVLSTIFNCLDEKGEL</sequence>
<feature type="domain" description="D-isomer specific 2-hydroxyacid dehydrogenase NAD-binding" evidence="1">
    <location>
        <begin position="150"/>
        <end position="242"/>
    </location>
</feature>
<evidence type="ECO:0000313" key="4">
    <source>
        <dbReference type="Proteomes" id="UP000623678"/>
    </source>
</evidence>
<dbReference type="InterPro" id="IPR031629">
    <property type="entry name" value="DpaA_N"/>
</dbReference>
<dbReference type="Gene3D" id="3.40.50.720">
    <property type="entry name" value="NAD(P)-binding Rossmann-like Domain"/>
    <property type="match status" value="1"/>
</dbReference>
<dbReference type="SUPFAM" id="SSF51735">
    <property type="entry name" value="NAD(P)-binding Rossmann-fold domains"/>
    <property type="match status" value="1"/>
</dbReference>
<name>A0A926ELK7_9FIRM</name>
<gene>
    <name evidence="3" type="primary">dpsA</name>
    <name evidence="3" type="ORF">H8705_00805</name>
</gene>
<reference evidence="3" key="1">
    <citation type="submission" date="2020-08" db="EMBL/GenBank/DDBJ databases">
        <title>Genome public.</title>
        <authorList>
            <person name="Liu C."/>
            <person name="Sun Q."/>
        </authorList>
    </citation>
    <scope>NUCLEOTIDE SEQUENCE</scope>
    <source>
        <strain evidence="3">NSJ-64</strain>
    </source>
</reference>